<dbReference type="EMBL" id="RQEY01000012">
    <property type="protein sequence ID" value="TGK41528.1"/>
    <property type="molecule type" value="Genomic_DNA"/>
</dbReference>
<evidence type="ECO:0000313" key="2">
    <source>
        <dbReference type="EMBL" id="TGK41528.1"/>
    </source>
</evidence>
<keyword evidence="3" id="KW-1185">Reference proteome</keyword>
<dbReference type="OrthoDB" id="9930011at2"/>
<keyword evidence="1" id="KW-0472">Membrane</keyword>
<keyword evidence="1" id="KW-0812">Transmembrane</keyword>
<gene>
    <name evidence="2" type="ORF">EHO65_07200</name>
</gene>
<name>A0A4R9H7F7_9LEPT</name>
<proteinExistence type="predicted"/>
<sequence>MPYEPNKHCKEPIYLPKNIPDSKAISVKGIRSIEKNNRECLEYIQDVALNNTEYAKRNRPNNFQENFTIFSYGILTTLIFGAILLL</sequence>
<keyword evidence="1" id="KW-1133">Transmembrane helix</keyword>
<accession>A0A4R9H7F7</accession>
<protein>
    <submittedName>
        <fullName evidence="2">Uncharacterized protein</fullName>
    </submittedName>
</protein>
<evidence type="ECO:0000313" key="3">
    <source>
        <dbReference type="Proteomes" id="UP000298097"/>
    </source>
</evidence>
<reference evidence="2" key="1">
    <citation type="journal article" date="2019" name="PLoS Negl. Trop. Dis.">
        <title>Revisiting the worldwide diversity of Leptospira species in the environment.</title>
        <authorList>
            <person name="Vincent A.T."/>
            <person name="Schiettekatte O."/>
            <person name="Bourhy P."/>
            <person name="Veyrier F.J."/>
            <person name="Picardeau M."/>
        </authorList>
    </citation>
    <scope>NUCLEOTIDE SEQUENCE [LARGE SCALE GENOMIC DNA]</scope>
    <source>
        <strain evidence="2">201800301</strain>
    </source>
</reference>
<organism evidence="2 3">
    <name type="scientific">Leptospira andrefontaineae</name>
    <dbReference type="NCBI Taxonomy" id="2484976"/>
    <lineage>
        <taxon>Bacteria</taxon>
        <taxon>Pseudomonadati</taxon>
        <taxon>Spirochaetota</taxon>
        <taxon>Spirochaetia</taxon>
        <taxon>Leptospirales</taxon>
        <taxon>Leptospiraceae</taxon>
        <taxon>Leptospira</taxon>
    </lineage>
</organism>
<evidence type="ECO:0000256" key="1">
    <source>
        <dbReference type="SAM" id="Phobius"/>
    </source>
</evidence>
<comment type="caution">
    <text evidence="2">The sequence shown here is derived from an EMBL/GenBank/DDBJ whole genome shotgun (WGS) entry which is preliminary data.</text>
</comment>
<feature type="transmembrane region" description="Helical" evidence="1">
    <location>
        <begin position="66"/>
        <end position="85"/>
    </location>
</feature>
<dbReference type="Proteomes" id="UP000298097">
    <property type="component" value="Unassembled WGS sequence"/>
</dbReference>
<dbReference type="AlphaFoldDB" id="A0A4R9H7F7"/>